<dbReference type="PANTHER" id="PTHR47691">
    <property type="entry name" value="REGULATOR-RELATED"/>
    <property type="match status" value="1"/>
</dbReference>
<organism evidence="1 2">
    <name type="scientific">Nannocystis pusilla</name>
    <dbReference type="NCBI Taxonomy" id="889268"/>
    <lineage>
        <taxon>Bacteria</taxon>
        <taxon>Pseudomonadati</taxon>
        <taxon>Myxococcota</taxon>
        <taxon>Polyangia</taxon>
        <taxon>Nannocystales</taxon>
        <taxon>Nannocystaceae</taxon>
        <taxon>Nannocystis</taxon>
    </lineage>
</organism>
<accession>A0ABS7TPC4</accession>
<proteinExistence type="predicted"/>
<evidence type="ECO:0000313" key="1">
    <source>
        <dbReference type="EMBL" id="MBZ5709921.1"/>
    </source>
</evidence>
<dbReference type="Gene3D" id="3.40.50.300">
    <property type="entry name" value="P-loop containing nucleotide triphosphate hydrolases"/>
    <property type="match status" value="1"/>
</dbReference>
<gene>
    <name evidence="1" type="ORF">K7C98_11715</name>
</gene>
<dbReference type="RefSeq" id="WP_224191693.1">
    <property type="nucleotide sequence ID" value="NZ_JAIRAU010000011.1"/>
</dbReference>
<protein>
    <recommendedName>
        <fullName evidence="3">NACHT domain-containing protein</fullName>
    </recommendedName>
</protein>
<sequence length="1112" mass="122957">MSSRTVTIADALVVRVGDDPGPADLRLPDGPPADLGPAAYAELRLLALPPEATFDDADQDAEPAHEPISYEHPYATPVPPAPHLVHPYFKPNSFTGRTADLAELDAWLAHGRPARVLVAPGGVGKSALAWAWVERRLADAPPWAGCLWFSFYRRGANFDGLLRTLAAYTAGVSPSHAFHGQREQLELEVLEAARARPFLLVVDGLERALIAHHRLDATRLGDEAVDPHSFTDPRDGEFLRALAQAGPTRLLATSRIFPTDLRDGEGLAPGFELRQLDGLDPAELPALLRALGLDPAAAWVAPATRAMATLDHHALLWRLLAGVMKDDPGLLADILGDDAKPDELRRNILETAFDVLAIRPEDLLWRLARLHFAAEHDDVLGFVRPPLGLRRPSPPPRARLREVEDKLAGEPEFDARRRLRDRRDRLRARCDAWDIYRALADAYERLPGVRAHYAAVHADLCELETRGFLTWDRSSNRYDLHPIVRAHALERLDGHSESNPAFAAVCRHFGPGPRERDDVTCIADLRRSLELHRAHIGLGELDEASDVYEQRLDAALKERLSAYPVVIELLTPLFPDGLREPPDLDDPTAQSRRISDLSYALAQVGREPEAAALREVAVRLDLERRRPVSLQISLDGRMQSLAAANRTHAAMHTCALVHRLMLAHGKEQTGRLTRRAEIATDLGRWDEAEADMAALGEEHDNILLDLCRAAIAFGRGHDPEPFLEEASVYLTIGWHAYIAARWNLLSGRIKAERGAFAAALSHLNAAMQLSRRMGCDGSRAHAWRAVCLARLGRLAEARQALAHAHVAARRHDNRRVAGILAAAHLALGERELAAPLALAGYREAWADGPQFSWVDDLRVCTGVLADLGLPPPELPAFDPASAPRLPLEDEIEAFIAELAAAQRTPVASRLVQLDPMLCEPPAKPGQGPPPPPGPPAFAVNGRVKLVTDEPWHKDVNELEGVVFWREPMQDHTAVAETQRWKYVVYFPTKHVYRTVIERHLTALEGSVEPSYFFAERAEISYDVVVDDDSRIVEGCVRLPGETWRTFHASKEDDLTEPRFWTFDWENGILGMALELPAATTMNKAALQQAFASFLGVEQIVEAPGPDSMMMRP</sequence>
<dbReference type="EMBL" id="JAIRAU010000011">
    <property type="protein sequence ID" value="MBZ5709921.1"/>
    <property type="molecule type" value="Genomic_DNA"/>
</dbReference>
<reference evidence="1" key="1">
    <citation type="submission" date="2021-08" db="EMBL/GenBank/DDBJ databases">
        <authorList>
            <person name="Stevens D.C."/>
        </authorList>
    </citation>
    <scope>NUCLEOTIDE SEQUENCE</scope>
    <source>
        <strain evidence="1">DSM 53165</strain>
    </source>
</reference>
<dbReference type="Proteomes" id="UP001139031">
    <property type="component" value="Unassembled WGS sequence"/>
</dbReference>
<name>A0ABS7TPC4_9BACT</name>
<evidence type="ECO:0008006" key="3">
    <source>
        <dbReference type="Google" id="ProtNLM"/>
    </source>
</evidence>
<dbReference type="Gene3D" id="1.25.40.10">
    <property type="entry name" value="Tetratricopeptide repeat domain"/>
    <property type="match status" value="1"/>
</dbReference>
<keyword evidence="2" id="KW-1185">Reference proteome</keyword>
<dbReference type="PANTHER" id="PTHR47691:SF3">
    <property type="entry name" value="HTH-TYPE TRANSCRIPTIONAL REGULATOR RV0890C-RELATED"/>
    <property type="match status" value="1"/>
</dbReference>
<dbReference type="InterPro" id="IPR027417">
    <property type="entry name" value="P-loop_NTPase"/>
</dbReference>
<dbReference type="SUPFAM" id="SSF52540">
    <property type="entry name" value="P-loop containing nucleoside triphosphate hydrolases"/>
    <property type="match status" value="1"/>
</dbReference>
<dbReference type="InterPro" id="IPR011990">
    <property type="entry name" value="TPR-like_helical_dom_sf"/>
</dbReference>
<comment type="caution">
    <text evidence="1">The sequence shown here is derived from an EMBL/GenBank/DDBJ whole genome shotgun (WGS) entry which is preliminary data.</text>
</comment>
<evidence type="ECO:0000313" key="2">
    <source>
        <dbReference type="Proteomes" id="UP001139031"/>
    </source>
</evidence>